<sequence length="54" mass="6315">MRSLKGIGATHLHDGREQRVLTRSQLRQLQLAWPCQQGKYPLTYHLFLGVIQRD</sequence>
<comment type="caution">
    <text evidence="1">The sequence shown here is derived from an EMBL/GenBank/DDBJ whole genome shotgun (WGS) entry which is preliminary data.</text>
</comment>
<name>A0A7G2IIB1_CITFR</name>
<dbReference type="EMBL" id="CBWP010000012">
    <property type="protein sequence ID" value="CDL36478.1"/>
    <property type="molecule type" value="Genomic_DNA"/>
</dbReference>
<reference evidence="1 2" key="1">
    <citation type="submission" date="2013-10" db="EMBL/GenBank/DDBJ databases">
        <title>Antibiotic resistance diversity of beta-lactamase producers in the General Hospital Vienna.</title>
        <authorList>
            <person name="Barisic I."/>
            <person name="Mitteregger D."/>
            <person name="Hirschl A.M."/>
            <person name="Noehammer C."/>
            <person name="Wiesinger-Mayr H."/>
        </authorList>
    </citation>
    <scope>NUCLEOTIDE SEQUENCE [LARGE SCALE GENOMIC DNA]</scope>
    <source>
        <strain evidence="1 2">ISC11</strain>
    </source>
</reference>
<dbReference type="AlphaFoldDB" id="A0A7G2IIB1"/>
<evidence type="ECO:0000313" key="2">
    <source>
        <dbReference type="Proteomes" id="UP000019194"/>
    </source>
</evidence>
<accession>A0A7G2IIB1</accession>
<protein>
    <submittedName>
        <fullName evidence="1">Biotin synthesis protein BioC</fullName>
    </submittedName>
</protein>
<dbReference type="Proteomes" id="UP000019194">
    <property type="component" value="Unassembled WGS sequence"/>
</dbReference>
<organism evidence="1 2">
    <name type="scientific">Citrobacter freundii</name>
    <dbReference type="NCBI Taxonomy" id="546"/>
    <lineage>
        <taxon>Bacteria</taxon>
        <taxon>Pseudomonadati</taxon>
        <taxon>Pseudomonadota</taxon>
        <taxon>Gammaproteobacteria</taxon>
        <taxon>Enterobacterales</taxon>
        <taxon>Enterobacteriaceae</taxon>
        <taxon>Citrobacter</taxon>
        <taxon>Citrobacter freundii complex</taxon>
    </lineage>
</organism>
<evidence type="ECO:0000313" key="1">
    <source>
        <dbReference type="EMBL" id="CDL36478.1"/>
    </source>
</evidence>
<proteinExistence type="predicted"/>